<dbReference type="InterPro" id="IPR022742">
    <property type="entry name" value="Hydrolase_4"/>
</dbReference>
<comment type="caution">
    <text evidence="3">The sequence shown here is derived from an EMBL/GenBank/DDBJ whole genome shotgun (WGS) entry which is preliminary data.</text>
</comment>
<dbReference type="EMBL" id="QOVM01000007">
    <property type="protein sequence ID" value="RXG20675.1"/>
    <property type="molecule type" value="Genomic_DNA"/>
</dbReference>
<evidence type="ECO:0000313" key="3">
    <source>
        <dbReference type="EMBL" id="RXG20675.1"/>
    </source>
</evidence>
<proteinExistence type="predicted"/>
<dbReference type="OrthoDB" id="9780932at2"/>
<dbReference type="Gene3D" id="3.40.50.1820">
    <property type="entry name" value="alpha/beta hydrolase"/>
    <property type="match status" value="1"/>
</dbReference>
<accession>A0A4Q0P329</accession>
<protein>
    <submittedName>
        <fullName evidence="3">Serine aminopeptidase S33 family</fullName>
    </submittedName>
</protein>
<sequence length="326" mass="37033">MNKILKRVIIFLVVNICIFFLTAFVLINWPIPKKESAKNYDYSSIDTLSVKSFKKQEYWIIMRDGNELFSQIYPSKSKTVLILIHGSGSESRYLEPLAGTISHDNFATVITPDLRGHGRNLKELPDIHYIGQLEEDIEDIINYAKESLKAKKIVLAGHSSGGGLVLRYIANANLTRVDKAIMIAPYLGHDAPTVKPKSGGWVTVGIKRWVGLSMLNTIGIENYNKKPVLFFNRSKAYDDSLQNKSYSYRMAVNFAPKNYKEDIDHLQTSSFVLVGSEDESFYPNKFKKVFSPASRYVDIQILQGVNHLNIVKNNEVLEKIEKYLSN</sequence>
<gene>
    <name evidence="3" type="ORF">DSM00_2779</name>
</gene>
<dbReference type="GO" id="GO:0004177">
    <property type="term" value="F:aminopeptidase activity"/>
    <property type="evidence" value="ECO:0007669"/>
    <property type="project" value="UniProtKB-KW"/>
</dbReference>
<dbReference type="Proteomes" id="UP000289238">
    <property type="component" value="Unassembled WGS sequence"/>
</dbReference>
<keyword evidence="4" id="KW-1185">Reference proteome</keyword>
<dbReference type="SUPFAM" id="SSF53474">
    <property type="entry name" value="alpha/beta-Hydrolases"/>
    <property type="match status" value="1"/>
</dbReference>
<keyword evidence="3" id="KW-0378">Hydrolase</keyword>
<organism evidence="3 4">
    <name type="scientific">Leeuwenhoekiella aequorea</name>
    <dbReference type="NCBI Taxonomy" id="283736"/>
    <lineage>
        <taxon>Bacteria</taxon>
        <taxon>Pseudomonadati</taxon>
        <taxon>Bacteroidota</taxon>
        <taxon>Flavobacteriia</taxon>
        <taxon>Flavobacteriales</taxon>
        <taxon>Flavobacteriaceae</taxon>
        <taxon>Leeuwenhoekiella</taxon>
    </lineage>
</organism>
<dbReference type="PANTHER" id="PTHR11614">
    <property type="entry name" value="PHOSPHOLIPASE-RELATED"/>
    <property type="match status" value="1"/>
</dbReference>
<dbReference type="InterPro" id="IPR051044">
    <property type="entry name" value="MAG_DAG_Lipase"/>
</dbReference>
<dbReference type="AlphaFoldDB" id="A0A4Q0P329"/>
<keyword evidence="1" id="KW-1133">Transmembrane helix</keyword>
<evidence type="ECO:0000313" key="4">
    <source>
        <dbReference type="Proteomes" id="UP000289238"/>
    </source>
</evidence>
<keyword evidence="1" id="KW-0812">Transmembrane</keyword>
<keyword evidence="1" id="KW-0472">Membrane</keyword>
<feature type="transmembrane region" description="Helical" evidence="1">
    <location>
        <begin position="9"/>
        <end position="31"/>
    </location>
</feature>
<dbReference type="InterPro" id="IPR029058">
    <property type="entry name" value="AB_hydrolase_fold"/>
</dbReference>
<keyword evidence="3" id="KW-0031">Aminopeptidase</keyword>
<reference evidence="3 4" key="1">
    <citation type="submission" date="2018-07" db="EMBL/GenBank/DDBJ databases">
        <title>Leeuwenhoekiella genomics.</title>
        <authorList>
            <person name="Tahon G."/>
            <person name="Willems A."/>
        </authorList>
    </citation>
    <scope>NUCLEOTIDE SEQUENCE [LARGE SCALE GENOMIC DNA]</scope>
    <source>
        <strain evidence="3 4">LMG 22550</strain>
    </source>
</reference>
<name>A0A4Q0P329_9FLAO</name>
<dbReference type="Pfam" id="PF12146">
    <property type="entry name" value="Hydrolase_4"/>
    <property type="match status" value="1"/>
</dbReference>
<dbReference type="RefSeq" id="WP_128758533.1">
    <property type="nucleotide sequence ID" value="NZ_QOVM01000007.1"/>
</dbReference>
<feature type="domain" description="Serine aminopeptidase S33" evidence="2">
    <location>
        <begin position="76"/>
        <end position="307"/>
    </location>
</feature>
<keyword evidence="3" id="KW-0645">Protease</keyword>
<evidence type="ECO:0000256" key="1">
    <source>
        <dbReference type="SAM" id="Phobius"/>
    </source>
</evidence>
<evidence type="ECO:0000259" key="2">
    <source>
        <dbReference type="Pfam" id="PF12146"/>
    </source>
</evidence>